<dbReference type="OrthoDB" id="9768177at2"/>
<dbReference type="AlphaFoldDB" id="A0A504J5A9"/>
<reference evidence="11 12" key="1">
    <citation type="submission" date="2019-06" db="EMBL/GenBank/DDBJ databases">
        <authorList>
            <person name="Meng X."/>
        </authorList>
    </citation>
    <scope>NUCLEOTIDE SEQUENCE [LARGE SCALE GENOMIC DNA]</scope>
    <source>
        <strain evidence="11 12">M625</strain>
    </source>
</reference>
<evidence type="ECO:0000256" key="2">
    <source>
        <dbReference type="ARBA" id="ARBA00022448"/>
    </source>
</evidence>
<keyword evidence="4 8" id="KW-0812">Transmembrane</keyword>
<dbReference type="PANTHER" id="PTHR30069">
    <property type="entry name" value="TONB-DEPENDENT OUTER MEMBRANE RECEPTOR"/>
    <property type="match status" value="1"/>
</dbReference>
<evidence type="ECO:0000259" key="10">
    <source>
        <dbReference type="Pfam" id="PF07715"/>
    </source>
</evidence>
<feature type="chain" id="PRO_5021330134" evidence="9">
    <location>
        <begin position="23"/>
        <end position="1094"/>
    </location>
</feature>
<evidence type="ECO:0000313" key="11">
    <source>
        <dbReference type="EMBL" id="TPN81391.1"/>
    </source>
</evidence>
<dbReference type="Pfam" id="PF13715">
    <property type="entry name" value="CarbopepD_reg_2"/>
    <property type="match status" value="1"/>
</dbReference>
<dbReference type="SUPFAM" id="SSF56935">
    <property type="entry name" value="Porins"/>
    <property type="match status" value="1"/>
</dbReference>
<proteinExistence type="inferred from homology"/>
<comment type="similarity">
    <text evidence="8">Belongs to the TonB-dependent receptor family.</text>
</comment>
<dbReference type="Proteomes" id="UP000315540">
    <property type="component" value="Unassembled WGS sequence"/>
</dbReference>
<dbReference type="InterPro" id="IPR039426">
    <property type="entry name" value="TonB-dep_rcpt-like"/>
</dbReference>
<dbReference type="InterPro" id="IPR008969">
    <property type="entry name" value="CarboxyPept-like_regulatory"/>
</dbReference>
<comment type="subcellular location">
    <subcellularLocation>
        <location evidence="1 8">Cell outer membrane</location>
        <topology evidence="1 8">Multi-pass membrane protein</topology>
    </subcellularLocation>
</comment>
<dbReference type="InterPro" id="IPR023997">
    <property type="entry name" value="TonB-dep_OMP_SusC/RagA_CS"/>
</dbReference>
<keyword evidence="2 8" id="KW-0813">Transport</keyword>
<keyword evidence="7 8" id="KW-0998">Cell outer membrane</keyword>
<dbReference type="GO" id="GO:0009279">
    <property type="term" value="C:cell outer membrane"/>
    <property type="evidence" value="ECO:0007669"/>
    <property type="project" value="UniProtKB-SubCell"/>
</dbReference>
<keyword evidence="6 8" id="KW-0472">Membrane</keyword>
<name>A0A504J5A9_9FLAO</name>
<dbReference type="Gene3D" id="2.60.40.1120">
    <property type="entry name" value="Carboxypeptidase-like, regulatory domain"/>
    <property type="match status" value="1"/>
</dbReference>
<dbReference type="Pfam" id="PF07715">
    <property type="entry name" value="Plug"/>
    <property type="match status" value="1"/>
</dbReference>
<dbReference type="Gene3D" id="2.170.130.10">
    <property type="entry name" value="TonB-dependent receptor, plug domain"/>
    <property type="match status" value="1"/>
</dbReference>
<evidence type="ECO:0000256" key="6">
    <source>
        <dbReference type="ARBA" id="ARBA00023136"/>
    </source>
</evidence>
<evidence type="ECO:0000256" key="8">
    <source>
        <dbReference type="PROSITE-ProRule" id="PRU01360"/>
    </source>
</evidence>
<evidence type="ECO:0000256" key="1">
    <source>
        <dbReference type="ARBA" id="ARBA00004571"/>
    </source>
</evidence>
<dbReference type="SUPFAM" id="SSF49464">
    <property type="entry name" value="Carboxypeptidase regulatory domain-like"/>
    <property type="match status" value="1"/>
</dbReference>
<dbReference type="EMBL" id="VFWZ01000011">
    <property type="protein sequence ID" value="TPN81391.1"/>
    <property type="molecule type" value="Genomic_DNA"/>
</dbReference>
<gene>
    <name evidence="11" type="ORF">FHK87_25740</name>
</gene>
<evidence type="ECO:0000256" key="7">
    <source>
        <dbReference type="ARBA" id="ARBA00023237"/>
    </source>
</evidence>
<evidence type="ECO:0000256" key="9">
    <source>
        <dbReference type="SAM" id="SignalP"/>
    </source>
</evidence>
<dbReference type="RefSeq" id="WP_140597759.1">
    <property type="nucleotide sequence ID" value="NZ_VFWZ01000011.1"/>
</dbReference>
<evidence type="ECO:0000256" key="4">
    <source>
        <dbReference type="ARBA" id="ARBA00022692"/>
    </source>
</evidence>
<comment type="caution">
    <text evidence="11">The sequence shown here is derived from an EMBL/GenBank/DDBJ whole genome shotgun (WGS) entry which is preliminary data.</text>
</comment>
<keyword evidence="3 8" id="KW-1134">Transmembrane beta strand</keyword>
<keyword evidence="12" id="KW-1185">Reference proteome</keyword>
<dbReference type="InterPro" id="IPR036942">
    <property type="entry name" value="Beta-barrel_TonB_sf"/>
</dbReference>
<dbReference type="PROSITE" id="PS52016">
    <property type="entry name" value="TONB_DEPENDENT_REC_3"/>
    <property type="match status" value="1"/>
</dbReference>
<dbReference type="GO" id="GO:0044718">
    <property type="term" value="P:siderophore transmembrane transport"/>
    <property type="evidence" value="ECO:0007669"/>
    <property type="project" value="TreeGrafter"/>
</dbReference>
<evidence type="ECO:0000256" key="5">
    <source>
        <dbReference type="ARBA" id="ARBA00022729"/>
    </source>
</evidence>
<sequence>MKMVTQRALMLFIALVAQLAFAQERTVTGKVVDDNGSPLPGVNIIIKSTSNGTQSDFDGLYTIEVSDGDVLLFSYLGFTTKEVPVGTGSTLDVQLEPSASQLDEVVVTALGITREKKSLGYSTQEVKQEDINTTKTANFLNNLSGKASGVQIRRNNNLGGSTNIVIRGSTSLGNNNQALFVIDGVPITNRNTNTRSQEQAGSGYDYGNAAQDINPDDIESINVLKGAAASALYGSRAANGVVIITTKKGKKSSGIGVTINSGITVGSIDRSTFPKYQKQYGAGYGPFYGPSGNEFLDRIDIDGDGELELVTPLSEDASYGAEFDPNLLVYQWDAFYPELDNYQTATPWVNAKNGPIEFFETPYTLTNSISLDKGFENGSFRLGISNFDQEGLLPNSNLTRNNFTLNATYKFTEKLTATGFGNFIRTDALGRNSTGYNDNITGMFRQWWQTNVDIKDQRNAYFSTGRNITWNPKGVNDTAPIYWDNPYWTRYENFQNDERNRFIGIVSLNYKVNDWLDFLGRFAVDNYDELQEERRAVGSVPNAFGIGTGGDDRSLGRINSESGYSRRNIVSSEYNYDFIANFNKDISEKFNVKGLIGLNIRRSKFKSIFNATNGGLAIPGVYSIQNTTNPLLYPTEIESTVGVDGLFASASLGYDNTFFLDGTIRRDKFSTLPEDNSTVYYPSVSGSFLFSNLFESESISFGKLRLNYAEVGNGAPFDRVEDTKSINVAFNGGSASVKDRKNNPDLKAERTASIEAGLEMSFVSGRLGFDVSLYKTNTTDQILSLPVTTATGFSTRLINAGEIENKGIEVSAFGKVIQNDNFTWEVNLNWSKNENEVVSLFTDANGNEITNLQLGSFQGGITINATVGQPYGTIQGTDYTYVNGERVVDPTNGQYIKTTTSDKVIGNVNPDWVGGINNKFRYKNIGFSFLIDVQKGGSIFSLDQYYGLATGLYEETAFINDLGNPVRNSLADGGGFINPGVNPDGSVNTSRIRADRFGAFGYRRGLPDSAFVYDAGFVKLREVTLSYDLPKKFLKNTFLKATTFSFIGSNLWIIDKSLPHADPESGLGSGNLQGYSTGSLPTTRDFAFNVKVQF</sequence>
<dbReference type="Gene3D" id="2.40.170.20">
    <property type="entry name" value="TonB-dependent receptor, beta-barrel domain"/>
    <property type="match status" value="1"/>
</dbReference>
<keyword evidence="5 9" id="KW-0732">Signal</keyword>
<evidence type="ECO:0000313" key="12">
    <source>
        <dbReference type="Proteomes" id="UP000315540"/>
    </source>
</evidence>
<protein>
    <submittedName>
        <fullName evidence="11">SusC/RagA family TonB-linked outer membrane protein</fullName>
    </submittedName>
</protein>
<dbReference type="PANTHER" id="PTHR30069:SF29">
    <property type="entry name" value="HEMOGLOBIN AND HEMOGLOBIN-HAPTOGLOBIN-BINDING PROTEIN 1-RELATED"/>
    <property type="match status" value="1"/>
</dbReference>
<dbReference type="NCBIfam" id="TIGR04057">
    <property type="entry name" value="SusC_RagA_signa"/>
    <property type="match status" value="1"/>
</dbReference>
<accession>A0A504J5A9</accession>
<dbReference type="InterPro" id="IPR012910">
    <property type="entry name" value="Plug_dom"/>
</dbReference>
<organism evidence="11 12">
    <name type="scientific">Aquimarina algicola</name>
    <dbReference type="NCBI Taxonomy" id="2589995"/>
    <lineage>
        <taxon>Bacteria</taxon>
        <taxon>Pseudomonadati</taxon>
        <taxon>Bacteroidota</taxon>
        <taxon>Flavobacteriia</taxon>
        <taxon>Flavobacteriales</taxon>
        <taxon>Flavobacteriaceae</taxon>
        <taxon>Aquimarina</taxon>
    </lineage>
</organism>
<evidence type="ECO:0000256" key="3">
    <source>
        <dbReference type="ARBA" id="ARBA00022452"/>
    </source>
</evidence>
<dbReference type="InterPro" id="IPR037066">
    <property type="entry name" value="Plug_dom_sf"/>
</dbReference>
<feature type="domain" description="TonB-dependent receptor plug" evidence="10">
    <location>
        <begin position="116"/>
        <end position="241"/>
    </location>
</feature>
<feature type="signal peptide" evidence="9">
    <location>
        <begin position="1"/>
        <end position="22"/>
    </location>
</feature>
<dbReference type="InterPro" id="IPR023996">
    <property type="entry name" value="TonB-dep_OMP_SusC/RagA"/>
</dbReference>
<dbReference type="GO" id="GO:0015344">
    <property type="term" value="F:siderophore uptake transmembrane transporter activity"/>
    <property type="evidence" value="ECO:0007669"/>
    <property type="project" value="TreeGrafter"/>
</dbReference>
<dbReference type="NCBIfam" id="TIGR04056">
    <property type="entry name" value="OMP_RagA_SusC"/>
    <property type="match status" value="1"/>
</dbReference>